<proteinExistence type="predicted"/>
<sequence>MIFFSVVQLIAGLILFLGGLQAVKDSFYQAAGDKLTTIIRLLTTNVITGILTGMVVTMLIQSSSATTVIIISLVNAEVLSLRKALGVIMGANIGTTVTVQLISFSLGQYIGWIIIASLIINIIYWLTKQRLLKYLGRGLLGFSILWIGLEMLSNIMTYWQDVEWFIDFLAQLSSNPLLGLLLGILVTATIQSSSALTGLVVALAKVNLIGLPAAISLTLGSNIGTCITAFLAAMGSSLAAKRTAIMHLLFNMLGAIVWLPLLPIFTRVVLLTSEQLTRQIANAHTIFNLVNTGLILGVRDQFVALVVKVTKNRE</sequence>
<dbReference type="InterPro" id="IPR004633">
    <property type="entry name" value="NaPi_cotrn-rel/YqeW-like"/>
</dbReference>
<dbReference type="InterPro" id="IPR003841">
    <property type="entry name" value="Na/Pi_transpt"/>
</dbReference>
<feature type="transmembrane region" description="Helical" evidence="6">
    <location>
        <begin position="46"/>
        <end position="72"/>
    </location>
</feature>
<dbReference type="GO" id="GO:0005886">
    <property type="term" value="C:plasma membrane"/>
    <property type="evidence" value="ECO:0007669"/>
    <property type="project" value="UniProtKB-SubCell"/>
</dbReference>
<keyword evidence="4 6" id="KW-1133">Transmembrane helix</keyword>
<evidence type="ECO:0000256" key="5">
    <source>
        <dbReference type="ARBA" id="ARBA00023136"/>
    </source>
</evidence>
<dbReference type="STRING" id="748449.Halha_0733"/>
<keyword evidence="2" id="KW-1003">Cell membrane</keyword>
<feature type="transmembrane region" description="Helical" evidence="6">
    <location>
        <begin position="245"/>
        <end position="270"/>
    </location>
</feature>
<dbReference type="AlphaFoldDB" id="L0K6Q2"/>
<feature type="transmembrane region" description="Helical" evidence="6">
    <location>
        <begin position="179"/>
        <end position="204"/>
    </location>
</feature>
<evidence type="ECO:0000256" key="3">
    <source>
        <dbReference type="ARBA" id="ARBA00022692"/>
    </source>
</evidence>
<organism evidence="7 8">
    <name type="scientific">Halobacteroides halobius (strain ATCC 35273 / DSM 5150 / MD-1)</name>
    <dbReference type="NCBI Taxonomy" id="748449"/>
    <lineage>
        <taxon>Bacteria</taxon>
        <taxon>Bacillati</taxon>
        <taxon>Bacillota</taxon>
        <taxon>Clostridia</taxon>
        <taxon>Halanaerobiales</taxon>
        <taxon>Halobacteroidaceae</taxon>
        <taxon>Halobacteroides</taxon>
    </lineage>
</organism>
<gene>
    <name evidence="7" type="ordered locus">Halha_0733</name>
</gene>
<evidence type="ECO:0000313" key="7">
    <source>
        <dbReference type="EMBL" id="AGB40706.1"/>
    </source>
</evidence>
<dbReference type="Pfam" id="PF02690">
    <property type="entry name" value="Na_Pi_cotrans"/>
    <property type="match status" value="2"/>
</dbReference>
<dbReference type="EMBL" id="CP003359">
    <property type="protein sequence ID" value="AGB40706.1"/>
    <property type="molecule type" value="Genomic_DNA"/>
</dbReference>
<dbReference type="HOGENOM" id="CLU_050150_0_1_9"/>
<evidence type="ECO:0000256" key="6">
    <source>
        <dbReference type="SAM" id="Phobius"/>
    </source>
</evidence>
<evidence type="ECO:0000256" key="4">
    <source>
        <dbReference type="ARBA" id="ARBA00022989"/>
    </source>
</evidence>
<evidence type="ECO:0000313" key="8">
    <source>
        <dbReference type="Proteomes" id="UP000010880"/>
    </source>
</evidence>
<feature type="transmembrane region" description="Helical" evidence="6">
    <location>
        <begin position="139"/>
        <end position="159"/>
    </location>
</feature>
<dbReference type="GO" id="GO:0044341">
    <property type="term" value="P:sodium-dependent phosphate transport"/>
    <property type="evidence" value="ECO:0007669"/>
    <property type="project" value="InterPro"/>
</dbReference>
<dbReference type="eggNOG" id="COG1283">
    <property type="taxonomic scope" value="Bacteria"/>
</dbReference>
<dbReference type="PANTHER" id="PTHR10010">
    <property type="entry name" value="SOLUTE CARRIER FAMILY 34 SODIUM PHOSPHATE , MEMBER 2-RELATED"/>
    <property type="match status" value="1"/>
</dbReference>
<dbReference type="NCBIfam" id="TIGR00704">
    <property type="entry name" value="NaPi_cotrn_rel"/>
    <property type="match status" value="1"/>
</dbReference>
<evidence type="ECO:0000256" key="2">
    <source>
        <dbReference type="ARBA" id="ARBA00022475"/>
    </source>
</evidence>
<dbReference type="Proteomes" id="UP000010880">
    <property type="component" value="Chromosome"/>
</dbReference>
<evidence type="ECO:0000256" key="1">
    <source>
        <dbReference type="ARBA" id="ARBA00004651"/>
    </source>
</evidence>
<keyword evidence="5 6" id="KW-0472">Membrane</keyword>
<dbReference type="OrthoDB" id="9763003at2"/>
<dbReference type="PANTHER" id="PTHR10010:SF46">
    <property type="entry name" value="SODIUM-DEPENDENT PHOSPHATE TRANSPORT PROTEIN 2B"/>
    <property type="match status" value="1"/>
</dbReference>
<name>L0K6Q2_HALHC</name>
<feature type="transmembrane region" description="Helical" evidence="6">
    <location>
        <begin position="211"/>
        <end position="233"/>
    </location>
</feature>
<accession>L0K6Q2</accession>
<comment type="subcellular location">
    <subcellularLocation>
        <location evidence="1">Cell membrane</location>
        <topology evidence="1">Multi-pass membrane protein</topology>
    </subcellularLocation>
</comment>
<feature type="transmembrane region" description="Helical" evidence="6">
    <location>
        <begin position="109"/>
        <end position="127"/>
    </location>
</feature>
<reference evidence="8" key="1">
    <citation type="submission" date="2012-02" db="EMBL/GenBank/DDBJ databases">
        <title>The complete genome of Halobacteroides halobius DSM 5150.</title>
        <authorList>
            <person name="Lucas S."/>
            <person name="Copeland A."/>
            <person name="Lapidus A."/>
            <person name="Glavina del Rio T."/>
            <person name="Dalin E."/>
            <person name="Tice H."/>
            <person name="Bruce D."/>
            <person name="Goodwin L."/>
            <person name="Pitluck S."/>
            <person name="Peters L."/>
            <person name="Mikhailova N."/>
            <person name="Gu W."/>
            <person name="Kyrpides N."/>
            <person name="Mavromatis K."/>
            <person name="Ivanova N."/>
            <person name="Brettin T."/>
            <person name="Detter J.C."/>
            <person name="Han C."/>
            <person name="Larimer F."/>
            <person name="Land M."/>
            <person name="Hauser L."/>
            <person name="Markowitz V."/>
            <person name="Cheng J.-F."/>
            <person name="Hugenholtz P."/>
            <person name="Woyke T."/>
            <person name="Wu D."/>
            <person name="Tindall B."/>
            <person name="Pomrenke H."/>
            <person name="Brambilla E."/>
            <person name="Klenk H.-P."/>
            <person name="Eisen J.A."/>
        </authorList>
    </citation>
    <scope>NUCLEOTIDE SEQUENCE [LARGE SCALE GENOMIC DNA]</scope>
    <source>
        <strain evidence="8">ATCC 35273 / DSM 5150 / MD-1</strain>
    </source>
</reference>
<dbReference type="GO" id="GO:0005436">
    <property type="term" value="F:sodium:phosphate symporter activity"/>
    <property type="evidence" value="ECO:0007669"/>
    <property type="project" value="InterPro"/>
</dbReference>
<keyword evidence="3 6" id="KW-0812">Transmembrane</keyword>
<dbReference type="NCBIfam" id="NF037997">
    <property type="entry name" value="Na_Pi_symport"/>
    <property type="match status" value="1"/>
</dbReference>
<dbReference type="KEGG" id="hhl:Halha_0733"/>
<protein>
    <submittedName>
        <fullName evidence="7">Na/Pi-cotransporter</fullName>
    </submittedName>
</protein>
<dbReference type="RefSeq" id="WP_015326432.1">
    <property type="nucleotide sequence ID" value="NC_019978.1"/>
</dbReference>
<dbReference type="PATRIC" id="fig|748449.3.peg.691"/>
<keyword evidence="8" id="KW-1185">Reference proteome</keyword>